<evidence type="ECO:0000259" key="3">
    <source>
        <dbReference type="PROSITE" id="PS50001"/>
    </source>
</evidence>
<dbReference type="SMART" id="SM00252">
    <property type="entry name" value="SH2"/>
    <property type="match status" value="1"/>
</dbReference>
<dbReference type="GO" id="GO:0035591">
    <property type="term" value="F:signaling adaptor activity"/>
    <property type="evidence" value="ECO:0007669"/>
    <property type="project" value="TreeGrafter"/>
</dbReference>
<evidence type="ECO:0000313" key="5">
    <source>
        <dbReference type="WBParaSite" id="Csp11.Scaffold630.g18292.t1"/>
    </source>
</evidence>
<accession>A0A1I7UQC9</accession>
<name>A0A1I7UQC9_9PELO</name>
<sequence length="173" mass="19999">MDASVGPMALTLMKNEPWFFGRMTNEDAESLLKNEQEGTFIVFESTDALSSSLPFAQDLDPKPLDTDNLFGIINKDYAETMMPMEPDGTFFISHTKRNKNVFLLSVANWSGNFHFKIEKVKNSEYGQFKFGERVFRSLKTLTAYYIRNPILKFEHDGIYLLKPAPEGMEWFQR</sequence>
<evidence type="ECO:0000256" key="2">
    <source>
        <dbReference type="PROSITE-ProRule" id="PRU00191"/>
    </source>
</evidence>
<dbReference type="WBParaSite" id="Csp11.Scaffold630.g18292.t1">
    <property type="protein sequence ID" value="Csp11.Scaffold630.g18292.t1"/>
    <property type="gene ID" value="Csp11.Scaffold630.g18292"/>
</dbReference>
<dbReference type="PROSITE" id="PS50001">
    <property type="entry name" value="SH2"/>
    <property type="match status" value="1"/>
</dbReference>
<organism evidence="4 5">
    <name type="scientific">Caenorhabditis tropicalis</name>
    <dbReference type="NCBI Taxonomy" id="1561998"/>
    <lineage>
        <taxon>Eukaryota</taxon>
        <taxon>Metazoa</taxon>
        <taxon>Ecdysozoa</taxon>
        <taxon>Nematoda</taxon>
        <taxon>Chromadorea</taxon>
        <taxon>Rhabditida</taxon>
        <taxon>Rhabditina</taxon>
        <taxon>Rhabditomorpha</taxon>
        <taxon>Rhabditoidea</taxon>
        <taxon>Rhabditidae</taxon>
        <taxon>Peloderinae</taxon>
        <taxon>Caenorhabditis</taxon>
    </lineage>
</organism>
<dbReference type="PANTHER" id="PTHR19969">
    <property type="entry name" value="SH2-SH3 ADAPTOR PROTEIN-RELATED"/>
    <property type="match status" value="1"/>
</dbReference>
<reference evidence="5" key="1">
    <citation type="submission" date="2016-11" db="UniProtKB">
        <authorList>
            <consortium name="WormBaseParasite"/>
        </authorList>
    </citation>
    <scope>IDENTIFICATION</scope>
</reference>
<keyword evidence="1 2" id="KW-0727">SH2 domain</keyword>
<dbReference type="GO" id="GO:0005737">
    <property type="term" value="C:cytoplasm"/>
    <property type="evidence" value="ECO:0007669"/>
    <property type="project" value="TreeGrafter"/>
</dbReference>
<dbReference type="CDD" id="cd00173">
    <property type="entry name" value="SH2"/>
    <property type="match status" value="1"/>
</dbReference>
<dbReference type="Gene3D" id="3.30.505.10">
    <property type="entry name" value="SH2 domain"/>
    <property type="match status" value="2"/>
</dbReference>
<dbReference type="Pfam" id="PF00017">
    <property type="entry name" value="SH2"/>
    <property type="match status" value="2"/>
</dbReference>
<dbReference type="GO" id="GO:0030971">
    <property type="term" value="F:receptor tyrosine kinase binding"/>
    <property type="evidence" value="ECO:0007669"/>
    <property type="project" value="TreeGrafter"/>
</dbReference>
<protein>
    <submittedName>
        <fullName evidence="5">SH2 domain-containing protein</fullName>
    </submittedName>
</protein>
<dbReference type="InterPro" id="IPR036860">
    <property type="entry name" value="SH2_dom_sf"/>
</dbReference>
<dbReference type="AlphaFoldDB" id="A0A1I7UQC9"/>
<dbReference type="PRINTS" id="PR00401">
    <property type="entry name" value="SH2DOMAIN"/>
</dbReference>
<dbReference type="SUPFAM" id="SSF55550">
    <property type="entry name" value="SH2 domain"/>
    <property type="match status" value="2"/>
</dbReference>
<dbReference type="InterPro" id="IPR000980">
    <property type="entry name" value="SH2"/>
</dbReference>
<feature type="domain" description="SH2" evidence="3">
    <location>
        <begin position="18"/>
        <end position="164"/>
    </location>
</feature>
<proteinExistence type="predicted"/>
<dbReference type="GO" id="GO:0016477">
    <property type="term" value="P:cell migration"/>
    <property type="evidence" value="ECO:0007669"/>
    <property type="project" value="TreeGrafter"/>
</dbReference>
<keyword evidence="4" id="KW-1185">Reference proteome</keyword>
<evidence type="ECO:0000256" key="1">
    <source>
        <dbReference type="ARBA" id="ARBA00022999"/>
    </source>
</evidence>
<dbReference type="Proteomes" id="UP000095282">
    <property type="component" value="Unplaced"/>
</dbReference>
<dbReference type="GO" id="GO:0007167">
    <property type="term" value="P:enzyme-linked receptor protein signaling pathway"/>
    <property type="evidence" value="ECO:0007669"/>
    <property type="project" value="TreeGrafter"/>
</dbReference>
<dbReference type="InterPro" id="IPR051184">
    <property type="entry name" value="Tyrosine-phos_adapter"/>
</dbReference>
<dbReference type="PANTHER" id="PTHR19969:SF5">
    <property type="entry name" value="CRK-LIKE PROTEIN"/>
    <property type="match status" value="1"/>
</dbReference>
<evidence type="ECO:0000313" key="4">
    <source>
        <dbReference type="Proteomes" id="UP000095282"/>
    </source>
</evidence>